<dbReference type="SUPFAM" id="SSF53335">
    <property type="entry name" value="S-adenosyl-L-methionine-dependent methyltransferases"/>
    <property type="match status" value="1"/>
</dbReference>
<dbReference type="Proteomes" id="UP001642484">
    <property type="component" value="Unassembled WGS sequence"/>
</dbReference>
<dbReference type="PANTHER" id="PTHR14614:SF130">
    <property type="entry name" value="PROTEIN-LYSINE N-METHYLTRANSFERASE EEF2KMT"/>
    <property type="match status" value="1"/>
</dbReference>
<gene>
    <name evidence="1" type="ORF">CCMP2556_LOCUS54288</name>
</gene>
<dbReference type="PANTHER" id="PTHR14614">
    <property type="entry name" value="HEPATOCELLULAR CARCINOMA-ASSOCIATED ANTIGEN"/>
    <property type="match status" value="1"/>
</dbReference>
<keyword evidence="2" id="KW-1185">Reference proteome</keyword>
<protein>
    <submittedName>
        <fullName evidence="1">Uncharacterized protein</fullName>
    </submittedName>
</protein>
<evidence type="ECO:0000313" key="2">
    <source>
        <dbReference type="Proteomes" id="UP001642484"/>
    </source>
</evidence>
<dbReference type="InterPro" id="IPR029063">
    <property type="entry name" value="SAM-dependent_MTases_sf"/>
</dbReference>
<reference evidence="1 2" key="1">
    <citation type="submission" date="2024-02" db="EMBL/GenBank/DDBJ databases">
        <authorList>
            <person name="Chen Y."/>
            <person name="Shah S."/>
            <person name="Dougan E. K."/>
            <person name="Thang M."/>
            <person name="Chan C."/>
        </authorList>
    </citation>
    <scope>NUCLEOTIDE SEQUENCE [LARGE SCALE GENOMIC DNA]</scope>
</reference>
<sequence>MFSFCVSMCLEGPLKGTSDDCKQKSKNGIFRCAQDFEGLHDSGVYHKLVKQLLEEGELHQSPKNRQTCTVPTCLFKVGGKNTLPRREMSTRANTPGDDLWEVQCELLQLFHDELLRDFPPLPTARRSLAKAVIKELEELEEVHDELFEVCASHAATASSHRSAPGGFVGHRIFRLSQAAEAGHVVLRVAEQIGGGLETGGLLWTGACTALGLALGGALPLRGRILELGAGTGFLGLALAVHDPTLHVTLSDHQPQVLENLRYNVEATKKCNPSKELHLEVEALDWCHMDHREVDVVVGSDLAYDALAMPGLAAALAKLLAPRGTAQHAFLTCVKRQEATIEALKAAVTSEGLSWHLPEISSEAQHLAEHWALQGCDASAEVIFLQVTGDPST</sequence>
<organism evidence="1 2">
    <name type="scientific">Durusdinium trenchii</name>
    <dbReference type="NCBI Taxonomy" id="1381693"/>
    <lineage>
        <taxon>Eukaryota</taxon>
        <taxon>Sar</taxon>
        <taxon>Alveolata</taxon>
        <taxon>Dinophyceae</taxon>
        <taxon>Suessiales</taxon>
        <taxon>Symbiodiniaceae</taxon>
        <taxon>Durusdinium</taxon>
    </lineage>
</organism>
<dbReference type="InterPro" id="IPR019410">
    <property type="entry name" value="Methyltransf_16"/>
</dbReference>
<name>A0ABP0SWN5_9DINO</name>
<dbReference type="EMBL" id="CAXAMN010028517">
    <property type="protein sequence ID" value="CAK9116811.1"/>
    <property type="molecule type" value="Genomic_DNA"/>
</dbReference>
<evidence type="ECO:0000313" key="1">
    <source>
        <dbReference type="EMBL" id="CAK9116811.1"/>
    </source>
</evidence>
<comment type="caution">
    <text evidence="1">The sequence shown here is derived from an EMBL/GenBank/DDBJ whole genome shotgun (WGS) entry which is preliminary data.</text>
</comment>
<accession>A0ABP0SWN5</accession>
<proteinExistence type="predicted"/>
<dbReference type="Pfam" id="PF10294">
    <property type="entry name" value="Methyltransf_16"/>
    <property type="match status" value="1"/>
</dbReference>
<dbReference type="Gene3D" id="3.40.50.150">
    <property type="entry name" value="Vaccinia Virus protein VP39"/>
    <property type="match status" value="1"/>
</dbReference>